<sequence length="97" mass="10942">MGPNPVFGYRAHNKVFNKCQENQLADYIKNSADLYFGLSPTAIRKLAFSFSLKINLKVPKKTGLIKSKQELIGFQPSLKEIQHCPFASQKLQASQEL</sequence>
<evidence type="ECO:0000313" key="1">
    <source>
        <dbReference type="EMBL" id="CAI6371308.1"/>
    </source>
</evidence>
<comment type="caution">
    <text evidence="1">The sequence shown here is derived from an EMBL/GenBank/DDBJ whole genome shotgun (WGS) entry which is preliminary data.</text>
</comment>
<proteinExistence type="predicted"/>
<keyword evidence="2" id="KW-1185">Reference proteome</keyword>
<evidence type="ECO:0000313" key="2">
    <source>
        <dbReference type="Proteomes" id="UP001160148"/>
    </source>
</evidence>
<organism evidence="1 2">
    <name type="scientific">Macrosiphum euphorbiae</name>
    <name type="common">potato aphid</name>
    <dbReference type="NCBI Taxonomy" id="13131"/>
    <lineage>
        <taxon>Eukaryota</taxon>
        <taxon>Metazoa</taxon>
        <taxon>Ecdysozoa</taxon>
        <taxon>Arthropoda</taxon>
        <taxon>Hexapoda</taxon>
        <taxon>Insecta</taxon>
        <taxon>Pterygota</taxon>
        <taxon>Neoptera</taxon>
        <taxon>Paraneoptera</taxon>
        <taxon>Hemiptera</taxon>
        <taxon>Sternorrhyncha</taxon>
        <taxon>Aphidomorpha</taxon>
        <taxon>Aphidoidea</taxon>
        <taxon>Aphididae</taxon>
        <taxon>Macrosiphini</taxon>
        <taxon>Macrosiphum</taxon>
    </lineage>
</organism>
<reference evidence="1 2" key="1">
    <citation type="submission" date="2023-01" db="EMBL/GenBank/DDBJ databases">
        <authorList>
            <person name="Whitehead M."/>
        </authorList>
    </citation>
    <scope>NUCLEOTIDE SEQUENCE [LARGE SCALE GENOMIC DNA]</scope>
</reference>
<dbReference type="AlphaFoldDB" id="A0AAV0XT34"/>
<accession>A0AAV0XT34</accession>
<protein>
    <submittedName>
        <fullName evidence="1">Uncharacterized protein</fullName>
    </submittedName>
</protein>
<dbReference type="EMBL" id="CARXXK010000893">
    <property type="protein sequence ID" value="CAI6371308.1"/>
    <property type="molecule type" value="Genomic_DNA"/>
</dbReference>
<name>A0AAV0XT34_9HEMI</name>
<gene>
    <name evidence="1" type="ORF">MEUPH1_LOCUS25327</name>
</gene>
<dbReference type="Proteomes" id="UP001160148">
    <property type="component" value="Unassembled WGS sequence"/>
</dbReference>